<keyword evidence="3" id="KW-0813">Transport</keyword>
<comment type="similarity">
    <text evidence="2">Belongs to the leucine-binding protein family.</text>
</comment>
<dbReference type="PANTHER" id="PTHR30483:SF6">
    <property type="entry name" value="PERIPLASMIC BINDING PROTEIN OF ABC TRANSPORTER FOR NATURAL AMINO ACIDS"/>
    <property type="match status" value="1"/>
</dbReference>
<protein>
    <submittedName>
        <fullName evidence="7">Branched chain amino acid ABC transporter, periplasmic amino acid-binding protein</fullName>
    </submittedName>
</protein>
<gene>
    <name evidence="7" type="ordered locus">BOV_A0021</name>
</gene>
<dbReference type="EMBL" id="CP000709">
    <property type="protein sequence ID" value="ABQ62306.1"/>
    <property type="molecule type" value="Genomic_DNA"/>
</dbReference>
<keyword evidence="9" id="KW-0002">3D-structure</keyword>
<dbReference type="InterPro" id="IPR028081">
    <property type="entry name" value="Leu-bd"/>
</dbReference>
<keyword evidence="4" id="KW-0732">Signal</keyword>
<evidence type="ECO:0000256" key="4">
    <source>
        <dbReference type="ARBA" id="ARBA00022729"/>
    </source>
</evidence>
<evidence type="ECO:0000256" key="2">
    <source>
        <dbReference type="ARBA" id="ARBA00010062"/>
    </source>
</evidence>
<proteinExistence type="evidence at protein level"/>
<keyword evidence="5" id="KW-0029">Amino-acid transport</keyword>
<dbReference type="InterPro" id="IPR051010">
    <property type="entry name" value="BCAA_transport"/>
</dbReference>
<evidence type="ECO:0000256" key="5">
    <source>
        <dbReference type="ARBA" id="ARBA00022970"/>
    </source>
</evidence>
<evidence type="ECO:0000256" key="3">
    <source>
        <dbReference type="ARBA" id="ARBA00022448"/>
    </source>
</evidence>
<dbReference type="PDB" id="7JFN">
    <property type="method" value="X-ray"/>
    <property type="resolution" value="1.70 A"/>
    <property type="chains" value="A=81-471"/>
</dbReference>
<feature type="domain" description="Leucine-binding protein" evidence="6">
    <location>
        <begin position="83"/>
        <end position="434"/>
    </location>
</feature>
<organism evidence="7 8">
    <name type="scientific">Brucella ovis (strain ATCC 25840 / 63/290 / NCTC 10512)</name>
    <dbReference type="NCBI Taxonomy" id="444178"/>
    <lineage>
        <taxon>Bacteria</taxon>
        <taxon>Pseudomonadati</taxon>
        <taxon>Pseudomonadota</taxon>
        <taxon>Alphaproteobacteria</taxon>
        <taxon>Hyphomicrobiales</taxon>
        <taxon>Brucellaceae</taxon>
        <taxon>Brucella/Ochrobactrum group</taxon>
        <taxon>Brucella</taxon>
    </lineage>
</organism>
<dbReference type="Pfam" id="PF13458">
    <property type="entry name" value="Peripla_BP_6"/>
    <property type="match status" value="1"/>
</dbReference>
<dbReference type="Gene3D" id="3.40.50.2300">
    <property type="match status" value="2"/>
</dbReference>
<reference evidence="8" key="1">
    <citation type="journal article" date="2009" name="PLoS ONE">
        <title>Genome degradation in Brucella ovis corresponds with narrowing of its host range and tissue tropism.</title>
        <authorList>
            <person name="Tsolis R.M."/>
            <person name="Seshadri R."/>
            <person name="Santos R.L."/>
            <person name="Sangari F.J."/>
            <person name="Lobo J.M."/>
            <person name="de Jong M.F."/>
            <person name="Ren Q."/>
            <person name="Myers G."/>
            <person name="Brinkac L.M."/>
            <person name="Nelson W.C."/>
            <person name="Deboy R.T."/>
            <person name="Angiuoli S."/>
            <person name="Khouri H."/>
            <person name="Dimitrov G."/>
            <person name="Robinson J.R."/>
            <person name="Mulligan S."/>
            <person name="Walker R.L."/>
            <person name="Elzer P.E."/>
            <person name="Hassan K.A."/>
            <person name="Paulsen I.T."/>
        </authorList>
    </citation>
    <scope>NUCLEOTIDE SEQUENCE [LARGE SCALE GENOMIC DNA]</scope>
    <source>
        <strain evidence="8">ATCC 25840 / 63/290 / NCTC 10512</strain>
    </source>
</reference>
<dbReference type="SUPFAM" id="SSF53822">
    <property type="entry name" value="Periplasmic binding protein-like I"/>
    <property type="match status" value="1"/>
</dbReference>
<evidence type="ECO:0007829" key="9">
    <source>
        <dbReference type="PDB" id="7JFN"/>
    </source>
</evidence>
<dbReference type="AlphaFoldDB" id="A0A0H3ATZ3"/>
<name>A0A0H3ATZ3_BRUO2</name>
<dbReference type="HOGENOM" id="CLU_027128_3_0_5"/>
<evidence type="ECO:0000256" key="1">
    <source>
        <dbReference type="ARBA" id="ARBA00003630"/>
    </source>
</evidence>
<dbReference type="InterPro" id="IPR028082">
    <property type="entry name" value="Peripla_BP_I"/>
</dbReference>
<comment type="function">
    <text evidence="1">Component of an amino-acid transport system.</text>
</comment>
<evidence type="ECO:0000313" key="8">
    <source>
        <dbReference type="Proteomes" id="UP000006383"/>
    </source>
</evidence>
<dbReference type="PANTHER" id="PTHR30483">
    <property type="entry name" value="LEUCINE-SPECIFIC-BINDING PROTEIN"/>
    <property type="match status" value="1"/>
</dbReference>
<evidence type="ECO:0000259" key="6">
    <source>
        <dbReference type="Pfam" id="PF13458"/>
    </source>
</evidence>
<dbReference type="InterPro" id="IPR000709">
    <property type="entry name" value="Leu_Ile_Val-bd"/>
</dbReference>
<feature type="disulfide bond" evidence="9">
    <location>
        <begin position="199"/>
        <end position="465"/>
    </location>
</feature>
<dbReference type="CDD" id="cd06329">
    <property type="entry name" value="PBP1_SBP-like"/>
    <property type="match status" value="1"/>
</dbReference>
<evidence type="ECO:0000313" key="7">
    <source>
        <dbReference type="EMBL" id="ABQ62306.1"/>
    </source>
</evidence>
<dbReference type="SMR" id="A0A0H3ATZ3"/>
<dbReference type="KEGG" id="bov:BOV_A0021"/>
<dbReference type="GO" id="GO:0006865">
    <property type="term" value="P:amino acid transport"/>
    <property type="evidence" value="ECO:0007669"/>
    <property type="project" value="UniProtKB-KW"/>
</dbReference>
<dbReference type="Proteomes" id="UP000006383">
    <property type="component" value="Chromosome II"/>
</dbReference>
<keyword evidence="8" id="KW-1185">Reference proteome</keyword>
<sequence>MGNTGDKYRILAFNINDISRYQDWSYFSIEWSYQYGVGILSTGRHGKPSKSSGGKMSLKVFLQAGVACAALSLAGAAGASAEPLKIALVETLSGPQASTGLLYRAAVLYQLGKINEAGGFNGEKIQILEYDNQGGPVGAADRVKAAIADGAQIIVQGSSSAVAGQITEDVRKYNLRNKGKEVLYLNLGAEALELTGSKCHFYHFRFSPNAAIHFKTVAQGMKDKGILGERAYSINQNYSWGVDVENTVVANAKEIGYEVVDKTLHEVNKIQDFSPYVAKIQAANVDTVFTGNWSNDLLLLMKAASGAGLKAKFATSFLDQPGNIGNAGAIAEGHIVSTPFNPEANGEASMAFAEDYKKVTGHYPSYVEPAAVFGLQLFGEALKNVKPGEGKINTTDIALAIENASVKTPMGDYSMRSDDHQAKFPMVVQEVSKKARIKADGTEYGFLPFKTFTGDESIDPVQESCSMKRPG</sequence>
<dbReference type="PRINTS" id="PR00337">
    <property type="entry name" value="LEUILEVALBP"/>
</dbReference>
<accession>A0A0H3ATZ3</accession>
<reference evidence="9" key="2">
    <citation type="submission" date="2020-07" db="PDB data bank">
        <title>Crystal Structure of Leucine-, isoleucine-, valine-, threonine-, and alanine-binding protein from Brucella ovis, closed conformation.</title>
        <authorList>
            <person name="Abendroth J."/>
            <person name="Dranow D.M."/>
            <person name="Lorimer D.D."/>
            <person name="Horanyi P.S."/>
            <person name="Edwards T.E."/>
        </authorList>
    </citation>
    <scope>X-RAY CRYSTALLOGRAPHY (1.70 ANGSTROMS) OF 81-471</scope>
    <scope>DISULFIDE BONDS</scope>
</reference>